<feature type="compositionally biased region" description="Basic and acidic residues" evidence="4">
    <location>
        <begin position="252"/>
        <end position="263"/>
    </location>
</feature>
<evidence type="ECO:0000256" key="1">
    <source>
        <dbReference type="ARBA" id="ARBA00004613"/>
    </source>
</evidence>
<dbReference type="GO" id="GO:0005576">
    <property type="term" value="C:extracellular region"/>
    <property type="evidence" value="ECO:0007669"/>
    <property type="project" value="UniProtKB-SubCell"/>
</dbReference>
<reference evidence="6" key="1">
    <citation type="submission" date="2018-02" db="EMBL/GenBank/DDBJ databases">
        <authorList>
            <person name="Cohen D.B."/>
            <person name="Kent A.D."/>
        </authorList>
    </citation>
    <scope>NUCLEOTIDE SEQUENCE</scope>
</reference>
<dbReference type="InterPro" id="IPR045051">
    <property type="entry name" value="SBT"/>
</dbReference>
<protein>
    <recommendedName>
        <fullName evidence="5">Subtilisin-like protease fibronectin type-III domain-containing protein</fullName>
    </recommendedName>
</protein>
<comment type="subcellular location">
    <subcellularLocation>
        <location evidence="1">Secreted</location>
    </subcellularLocation>
</comment>
<evidence type="ECO:0000256" key="4">
    <source>
        <dbReference type="SAM" id="MobiDB-lite"/>
    </source>
</evidence>
<dbReference type="InterPro" id="IPR041469">
    <property type="entry name" value="Subtilisin-like_FN3"/>
</dbReference>
<dbReference type="Pfam" id="PF17766">
    <property type="entry name" value="fn3_6"/>
    <property type="match status" value="1"/>
</dbReference>
<dbReference type="PANTHER" id="PTHR10795">
    <property type="entry name" value="PROPROTEIN CONVERTASE SUBTILISIN/KEXIN"/>
    <property type="match status" value="1"/>
</dbReference>
<feature type="compositionally biased region" description="Basic and acidic residues" evidence="4">
    <location>
        <begin position="210"/>
        <end position="243"/>
    </location>
</feature>
<organism evidence="6">
    <name type="scientific">Fagus sylvatica</name>
    <name type="common">Beechnut</name>
    <dbReference type="NCBI Taxonomy" id="28930"/>
    <lineage>
        <taxon>Eukaryota</taxon>
        <taxon>Viridiplantae</taxon>
        <taxon>Streptophyta</taxon>
        <taxon>Embryophyta</taxon>
        <taxon>Tracheophyta</taxon>
        <taxon>Spermatophyta</taxon>
        <taxon>Magnoliopsida</taxon>
        <taxon>eudicotyledons</taxon>
        <taxon>Gunneridae</taxon>
        <taxon>Pentapetalae</taxon>
        <taxon>rosids</taxon>
        <taxon>fabids</taxon>
        <taxon>Fagales</taxon>
        <taxon>Fagaceae</taxon>
        <taxon>Fagus</taxon>
    </lineage>
</organism>
<evidence type="ECO:0000259" key="5">
    <source>
        <dbReference type="Pfam" id="PF17766"/>
    </source>
</evidence>
<feature type="compositionally biased region" description="Basic and acidic residues" evidence="4">
    <location>
        <begin position="162"/>
        <end position="200"/>
    </location>
</feature>
<evidence type="ECO:0000256" key="2">
    <source>
        <dbReference type="ARBA" id="ARBA00011073"/>
    </source>
</evidence>
<gene>
    <name evidence="6" type="ORF">FSB_LOCUS38053</name>
</gene>
<feature type="region of interest" description="Disordered" evidence="4">
    <location>
        <begin position="162"/>
        <end position="263"/>
    </location>
</feature>
<keyword evidence="3" id="KW-0732">Signal</keyword>
<evidence type="ECO:0000313" key="6">
    <source>
        <dbReference type="EMBL" id="SPD10171.1"/>
    </source>
</evidence>
<accession>A0A2N9HES1</accession>
<comment type="similarity">
    <text evidence="2">Belongs to the peptidase S8 family.</text>
</comment>
<feature type="domain" description="Subtilisin-like protease fibronectin type-III" evidence="5">
    <location>
        <begin position="86"/>
        <end position="154"/>
    </location>
</feature>
<dbReference type="EMBL" id="OIVN01003302">
    <property type="protein sequence ID" value="SPD10171.1"/>
    <property type="molecule type" value="Genomic_DNA"/>
</dbReference>
<name>A0A2N9HES1_FAGSY</name>
<dbReference type="Gene3D" id="2.60.40.2310">
    <property type="match status" value="1"/>
</dbReference>
<sequence>MKEIRWQWSGRRTTRSKRQCWRAGNLTGSNINVDPQSASDPGLIYDITSEDYLNYLCSLKYTSSQIALLSRGNFTCPNNAFLQPGDLNYPSFAVLLDKNGPSTSVTYKRTVTNVGTRMSTYVVQVDEPNGVSVTVEPKSLKFENLGEKLSYNVREYRSWCGGERKRPAGEESRQQRSGEKETGPSPEQRRSGDRGERDRSVNGGIARKRPAGEENRQQRSGEKETGPSPEQRRSGDRGERDRSVNGGISSPQRERIARERESR</sequence>
<dbReference type="AlphaFoldDB" id="A0A2N9HES1"/>
<proteinExistence type="inferred from homology"/>
<evidence type="ECO:0000256" key="3">
    <source>
        <dbReference type="ARBA" id="ARBA00022729"/>
    </source>
</evidence>